<proteinExistence type="predicted"/>
<name>A0ACC3SKV3_9PEZI</name>
<evidence type="ECO:0000313" key="2">
    <source>
        <dbReference type="Proteomes" id="UP001320706"/>
    </source>
</evidence>
<dbReference type="Proteomes" id="UP001320706">
    <property type="component" value="Unassembled WGS sequence"/>
</dbReference>
<comment type="caution">
    <text evidence="1">The sequence shown here is derived from an EMBL/GenBank/DDBJ whole genome shotgun (WGS) entry which is preliminary data.</text>
</comment>
<sequence>MLASRSVARSALRQPVRPSQVTRAQRHIRFQSTSQNAKANADSSHVLAGLAGGAVTLGGLYTWYHFSSLKTMVNASRQARSYYESAAQKFQESTPNPDEAFKTLRQWAQSYAAFVPGASGYVNTAFDDLETIRSKHSEEFDKIVKEAYEELKDIAKSGVNVQNAQKAADVLQKHMGRMYELGADAFSDILNNHPDLKEKVGGNLDQLKQMGSQYGPEAKKQVDQTWDQIRDIMNSGISAEAVMKVKKLVEEKKEQLKKVGDEAWKKGMEQAKPYLDKNPKIKEIIEKNQDALKQGNAKELFDKARSAVESGSTDDLEKYVSSALDKAKQSGIGQQLGQQMGGLDKYMKMIPNGDEILSKLSQLKEVADKHSKEGEQLLKETFEELQKVISNKADKAKDIAEKAKKESK</sequence>
<accession>A0ACC3SKV3</accession>
<protein>
    <submittedName>
        <fullName evidence="1">Uncharacterized protein</fullName>
    </submittedName>
</protein>
<reference evidence="1" key="1">
    <citation type="submission" date="2024-02" db="EMBL/GenBank/DDBJ databases">
        <title>Metagenome Assembled Genome of Zalaria obscura JY119.</title>
        <authorList>
            <person name="Vighnesh L."/>
            <person name="Jagadeeshwari U."/>
            <person name="Venkata Ramana C."/>
            <person name="Sasikala C."/>
        </authorList>
    </citation>
    <scope>NUCLEOTIDE SEQUENCE</scope>
    <source>
        <strain evidence="1">JY119</strain>
    </source>
</reference>
<gene>
    <name evidence="1" type="ORF">M8818_001494</name>
</gene>
<dbReference type="EMBL" id="JAMKPW020000006">
    <property type="protein sequence ID" value="KAK8217241.1"/>
    <property type="molecule type" value="Genomic_DNA"/>
</dbReference>
<keyword evidence="2" id="KW-1185">Reference proteome</keyword>
<organism evidence="1 2">
    <name type="scientific">Zalaria obscura</name>
    <dbReference type="NCBI Taxonomy" id="2024903"/>
    <lineage>
        <taxon>Eukaryota</taxon>
        <taxon>Fungi</taxon>
        <taxon>Dikarya</taxon>
        <taxon>Ascomycota</taxon>
        <taxon>Pezizomycotina</taxon>
        <taxon>Dothideomycetes</taxon>
        <taxon>Dothideomycetidae</taxon>
        <taxon>Dothideales</taxon>
        <taxon>Zalariaceae</taxon>
        <taxon>Zalaria</taxon>
    </lineage>
</organism>
<evidence type="ECO:0000313" key="1">
    <source>
        <dbReference type="EMBL" id="KAK8217241.1"/>
    </source>
</evidence>